<keyword evidence="1" id="KW-0677">Repeat</keyword>
<reference evidence="3" key="1">
    <citation type="journal article" date="2014" name="Front. Microbiol.">
        <title>High frequency of phylogenetically diverse reductive dehalogenase-homologous genes in deep subseafloor sedimentary metagenomes.</title>
        <authorList>
            <person name="Kawai M."/>
            <person name="Futagami T."/>
            <person name="Toyoda A."/>
            <person name="Takaki Y."/>
            <person name="Nishi S."/>
            <person name="Hori S."/>
            <person name="Arai W."/>
            <person name="Tsubouchi T."/>
            <person name="Morono Y."/>
            <person name="Uchiyama I."/>
            <person name="Ito T."/>
            <person name="Fujiyama A."/>
            <person name="Inagaki F."/>
            <person name="Takami H."/>
        </authorList>
    </citation>
    <scope>NUCLEOTIDE SEQUENCE</scope>
    <source>
        <strain evidence="3">Expedition CK06-06</strain>
    </source>
</reference>
<evidence type="ECO:0000256" key="1">
    <source>
        <dbReference type="ARBA" id="ARBA00022737"/>
    </source>
</evidence>
<evidence type="ECO:0000313" key="3">
    <source>
        <dbReference type="EMBL" id="GAI94376.1"/>
    </source>
</evidence>
<feature type="non-terminal residue" evidence="3">
    <location>
        <position position="1"/>
    </location>
</feature>
<dbReference type="Gene3D" id="1.25.40.10">
    <property type="entry name" value="Tetratricopeptide repeat domain"/>
    <property type="match status" value="2"/>
</dbReference>
<gene>
    <name evidence="3" type="ORF">S12H4_38711</name>
</gene>
<dbReference type="AlphaFoldDB" id="X1TSL0"/>
<proteinExistence type="predicted"/>
<dbReference type="PANTHER" id="PTHR45586">
    <property type="entry name" value="TPR REPEAT-CONTAINING PROTEIN PA4667"/>
    <property type="match status" value="1"/>
</dbReference>
<feature type="non-terminal residue" evidence="3">
    <location>
        <position position="265"/>
    </location>
</feature>
<accession>X1TSL0</accession>
<dbReference type="SUPFAM" id="SSF48452">
    <property type="entry name" value="TPR-like"/>
    <property type="match status" value="1"/>
</dbReference>
<evidence type="ECO:0000256" key="2">
    <source>
        <dbReference type="ARBA" id="ARBA00022803"/>
    </source>
</evidence>
<organism evidence="3">
    <name type="scientific">marine sediment metagenome</name>
    <dbReference type="NCBI Taxonomy" id="412755"/>
    <lineage>
        <taxon>unclassified sequences</taxon>
        <taxon>metagenomes</taxon>
        <taxon>ecological metagenomes</taxon>
    </lineage>
</organism>
<comment type="caution">
    <text evidence="3">The sequence shown here is derived from an EMBL/GenBank/DDBJ whole genome shotgun (WGS) entry which is preliminary data.</text>
</comment>
<dbReference type="EMBL" id="BARW01023324">
    <property type="protein sequence ID" value="GAI94376.1"/>
    <property type="molecule type" value="Genomic_DNA"/>
</dbReference>
<dbReference type="InterPro" id="IPR011990">
    <property type="entry name" value="TPR-like_helical_dom_sf"/>
</dbReference>
<dbReference type="PROSITE" id="PS50005">
    <property type="entry name" value="TPR"/>
    <property type="match status" value="2"/>
</dbReference>
<keyword evidence="2" id="KW-0802">TPR repeat</keyword>
<dbReference type="PANTHER" id="PTHR45586:SF1">
    <property type="entry name" value="LIPOPOLYSACCHARIDE ASSEMBLY PROTEIN B"/>
    <property type="match status" value="1"/>
</dbReference>
<name>X1TSL0_9ZZZZ</name>
<protein>
    <submittedName>
        <fullName evidence="3">Uncharacterized protein</fullName>
    </submittedName>
</protein>
<dbReference type="SMART" id="SM00028">
    <property type="entry name" value="TPR"/>
    <property type="match status" value="4"/>
</dbReference>
<dbReference type="Pfam" id="PF13432">
    <property type="entry name" value="TPR_16"/>
    <property type="match status" value="3"/>
</dbReference>
<dbReference type="InterPro" id="IPR051012">
    <property type="entry name" value="CellSynth/LPSAsmb/PSIAsmb"/>
</dbReference>
<dbReference type="InterPro" id="IPR019734">
    <property type="entry name" value="TPR_rpt"/>
</dbReference>
<sequence>SEKYRFPRDHAWMLELTRQAAAQPRNVAVRLSLADLYRRNHKFSKAERTLLEARALAPVNRALLFQLGELHLAMGRPGQAWDTFEEILYLDPGNLASRLGQGRAEGAAGRVNEAWAVFAGVENDYGQIEELDIAGTRQLVNEGDYGAAITAARKGLARYPDSATLYYLRGRAYGALGMVAAAKTDLYDALALDADLVDAYEVLGDVSMQEGKYADASAQYLRVVTHRPGDPAAGMALGRAYLMDMKYADAVRELDLCAQLHGERQ</sequence>